<name>A0A833RTX6_9HYME</name>
<comment type="similarity">
    <text evidence="1">Belongs to the peptidase C19 family.</text>
</comment>
<dbReference type="PANTHER" id="PTHR24006:SF781">
    <property type="entry name" value="LD34905P"/>
    <property type="match status" value="1"/>
</dbReference>
<evidence type="ECO:0000313" key="4">
    <source>
        <dbReference type="EMBL" id="KAF3422777.1"/>
    </source>
</evidence>
<dbReference type="SUPFAM" id="SSF54001">
    <property type="entry name" value="Cysteine proteinases"/>
    <property type="match status" value="1"/>
</dbReference>
<proteinExistence type="inferred from homology"/>
<dbReference type="PROSITE" id="PS00973">
    <property type="entry name" value="USP_2"/>
    <property type="match status" value="1"/>
</dbReference>
<accession>A0A833RTX6</accession>
<protein>
    <recommendedName>
        <fullName evidence="3">USP domain-containing protein</fullName>
    </recommendedName>
</protein>
<evidence type="ECO:0000256" key="1">
    <source>
        <dbReference type="ARBA" id="ARBA00009085"/>
    </source>
</evidence>
<reference evidence="4" key="1">
    <citation type="submission" date="2019-11" db="EMBL/GenBank/DDBJ databases">
        <title>The nuclear and mitochondrial genomes of Frieseomelitta varia - a highly eusocial stingless bee (Meliponini) with a permanently sterile worker caste.</title>
        <authorList>
            <person name="Freitas F.C.P."/>
            <person name="Lourenco A.P."/>
            <person name="Nunes F.M.F."/>
            <person name="Paschoal A.R."/>
            <person name="Abreu F.C.P."/>
            <person name="Barbin F.O."/>
            <person name="Bataglia L."/>
            <person name="Cardoso-Junior C.A.M."/>
            <person name="Cervoni M.S."/>
            <person name="Silva S.R."/>
            <person name="Dalarmi F."/>
            <person name="Del Lama M.A."/>
            <person name="Depintor T.S."/>
            <person name="Ferreira K.M."/>
            <person name="Goria P.S."/>
            <person name="Jaskot M.C."/>
            <person name="Lago D.C."/>
            <person name="Luna-Lucena D."/>
            <person name="Moda L.M."/>
            <person name="Nascimento L."/>
            <person name="Pedrino M."/>
            <person name="Rabico F.O."/>
            <person name="Sanches F.C."/>
            <person name="Santos D.E."/>
            <person name="Santos C.G."/>
            <person name="Vieira J."/>
            <person name="Lopes T.F."/>
            <person name="Barchuk A.R."/>
            <person name="Hartfelder K."/>
            <person name="Simoes Z.L.P."/>
            <person name="Bitondi M.M.G."/>
            <person name="Pinheiro D.G."/>
        </authorList>
    </citation>
    <scope>NUCLEOTIDE SEQUENCE</scope>
    <source>
        <strain evidence="4">USP_RPSP 00005682</strain>
        <tissue evidence="4">Whole individual</tissue>
    </source>
</reference>
<feature type="compositionally biased region" description="Basic and acidic residues" evidence="2">
    <location>
        <begin position="139"/>
        <end position="148"/>
    </location>
</feature>
<comment type="caution">
    <text evidence="4">The sequence shown here is derived from an EMBL/GenBank/DDBJ whole genome shotgun (WGS) entry which is preliminary data.</text>
</comment>
<dbReference type="InterPro" id="IPR028889">
    <property type="entry name" value="USP"/>
</dbReference>
<dbReference type="InterPro" id="IPR001394">
    <property type="entry name" value="Peptidase_C19_UCH"/>
</dbReference>
<dbReference type="Pfam" id="PF00443">
    <property type="entry name" value="UCH"/>
    <property type="match status" value="1"/>
</dbReference>
<dbReference type="GO" id="GO:0005829">
    <property type="term" value="C:cytosol"/>
    <property type="evidence" value="ECO:0007669"/>
    <property type="project" value="TreeGrafter"/>
</dbReference>
<evidence type="ECO:0000256" key="2">
    <source>
        <dbReference type="SAM" id="MobiDB-lite"/>
    </source>
</evidence>
<dbReference type="InterPro" id="IPR038765">
    <property type="entry name" value="Papain-like_cys_pep_sf"/>
</dbReference>
<dbReference type="EMBL" id="WNWW01000646">
    <property type="protein sequence ID" value="KAF3422777.1"/>
    <property type="molecule type" value="Genomic_DNA"/>
</dbReference>
<evidence type="ECO:0000259" key="3">
    <source>
        <dbReference type="PROSITE" id="PS50235"/>
    </source>
</evidence>
<dbReference type="Proteomes" id="UP000655588">
    <property type="component" value="Unassembled WGS sequence"/>
</dbReference>
<dbReference type="GO" id="GO:0016579">
    <property type="term" value="P:protein deubiquitination"/>
    <property type="evidence" value="ECO:0007669"/>
    <property type="project" value="InterPro"/>
</dbReference>
<dbReference type="PROSITE" id="PS50235">
    <property type="entry name" value="USP_3"/>
    <property type="match status" value="1"/>
</dbReference>
<keyword evidence="5" id="KW-1185">Reference proteome</keyword>
<evidence type="ECO:0000313" key="5">
    <source>
        <dbReference type="Proteomes" id="UP000655588"/>
    </source>
</evidence>
<dbReference type="PANTHER" id="PTHR24006">
    <property type="entry name" value="UBIQUITIN CARBOXYL-TERMINAL HYDROLASE"/>
    <property type="match status" value="1"/>
</dbReference>
<organism evidence="4 5">
    <name type="scientific">Frieseomelitta varia</name>
    <dbReference type="NCBI Taxonomy" id="561572"/>
    <lineage>
        <taxon>Eukaryota</taxon>
        <taxon>Metazoa</taxon>
        <taxon>Ecdysozoa</taxon>
        <taxon>Arthropoda</taxon>
        <taxon>Hexapoda</taxon>
        <taxon>Insecta</taxon>
        <taxon>Pterygota</taxon>
        <taxon>Neoptera</taxon>
        <taxon>Endopterygota</taxon>
        <taxon>Hymenoptera</taxon>
        <taxon>Apocrita</taxon>
        <taxon>Aculeata</taxon>
        <taxon>Apoidea</taxon>
        <taxon>Anthophila</taxon>
        <taxon>Apidae</taxon>
        <taxon>Frieseomelitta</taxon>
    </lineage>
</organism>
<dbReference type="GO" id="GO:0005634">
    <property type="term" value="C:nucleus"/>
    <property type="evidence" value="ECO:0007669"/>
    <property type="project" value="TreeGrafter"/>
</dbReference>
<dbReference type="InterPro" id="IPR050164">
    <property type="entry name" value="Peptidase_C19"/>
</dbReference>
<gene>
    <name evidence="4" type="ORF">E2986_11348</name>
</gene>
<dbReference type="AlphaFoldDB" id="A0A833RTX6"/>
<feature type="domain" description="USP" evidence="3">
    <location>
        <begin position="1"/>
        <end position="148"/>
    </location>
</feature>
<dbReference type="GO" id="GO:0004843">
    <property type="term" value="F:cysteine-type deubiquitinase activity"/>
    <property type="evidence" value="ECO:0007669"/>
    <property type="project" value="InterPro"/>
</dbReference>
<sequence>MVCTPSTKQYLISRVPAVLIFHLKRFQAQRVDFRKVTRHVSFPILLDLAPICKNHKKARVYALYGVVEHSGTIHGGHYVAYVKSRLPLTSDDPRWSFLPANDNKDTHESSYSSNSESESEEAAAAPLSTIEPPPGKWYHVSDSRYIKL</sequence>
<feature type="region of interest" description="Disordered" evidence="2">
    <location>
        <begin position="89"/>
        <end position="148"/>
    </location>
</feature>
<dbReference type="Gene3D" id="3.90.70.10">
    <property type="entry name" value="Cysteine proteinases"/>
    <property type="match status" value="1"/>
</dbReference>
<dbReference type="InterPro" id="IPR018200">
    <property type="entry name" value="USP_CS"/>
</dbReference>